<keyword evidence="4 5" id="KW-0472">Membrane</keyword>
<keyword evidence="3 5" id="KW-1133">Transmembrane helix</keyword>
<dbReference type="GO" id="GO:0008320">
    <property type="term" value="F:protein transmembrane transporter activity"/>
    <property type="evidence" value="ECO:0007669"/>
    <property type="project" value="TreeGrafter"/>
</dbReference>
<dbReference type="EMBL" id="KZ451932">
    <property type="protein sequence ID" value="PKA61252.1"/>
    <property type="molecule type" value="Genomic_DNA"/>
</dbReference>
<protein>
    <submittedName>
        <fullName evidence="6">Uncharacterized protein</fullName>
    </submittedName>
</protein>
<accession>A0A2I0B0C3</accession>
<evidence type="ECO:0000256" key="1">
    <source>
        <dbReference type="ARBA" id="ARBA00004141"/>
    </source>
</evidence>
<dbReference type="InterPro" id="IPR039175">
    <property type="entry name" value="TIM22"/>
</dbReference>
<organism evidence="6 7">
    <name type="scientific">Apostasia shenzhenica</name>
    <dbReference type="NCBI Taxonomy" id="1088818"/>
    <lineage>
        <taxon>Eukaryota</taxon>
        <taxon>Viridiplantae</taxon>
        <taxon>Streptophyta</taxon>
        <taxon>Embryophyta</taxon>
        <taxon>Tracheophyta</taxon>
        <taxon>Spermatophyta</taxon>
        <taxon>Magnoliopsida</taxon>
        <taxon>Liliopsida</taxon>
        <taxon>Asparagales</taxon>
        <taxon>Orchidaceae</taxon>
        <taxon>Apostasioideae</taxon>
        <taxon>Apostasia</taxon>
    </lineage>
</organism>
<dbReference type="OrthoDB" id="1913277at2759"/>
<dbReference type="AlphaFoldDB" id="A0A2I0B0C3"/>
<keyword evidence="2 5" id="KW-0812">Transmembrane</keyword>
<dbReference type="Proteomes" id="UP000236161">
    <property type="component" value="Unassembled WGS sequence"/>
</dbReference>
<evidence type="ECO:0000256" key="4">
    <source>
        <dbReference type="ARBA" id="ARBA00023136"/>
    </source>
</evidence>
<dbReference type="GO" id="GO:0030943">
    <property type="term" value="F:mitochondrion targeting sequence binding"/>
    <property type="evidence" value="ECO:0007669"/>
    <property type="project" value="TreeGrafter"/>
</dbReference>
<keyword evidence="7" id="KW-1185">Reference proteome</keyword>
<reference evidence="6 7" key="1">
    <citation type="journal article" date="2017" name="Nature">
        <title>The Apostasia genome and the evolution of orchids.</title>
        <authorList>
            <person name="Zhang G.Q."/>
            <person name="Liu K.W."/>
            <person name="Li Z."/>
            <person name="Lohaus R."/>
            <person name="Hsiao Y.Y."/>
            <person name="Niu S.C."/>
            <person name="Wang J.Y."/>
            <person name="Lin Y.C."/>
            <person name="Xu Q."/>
            <person name="Chen L.J."/>
            <person name="Yoshida K."/>
            <person name="Fujiwara S."/>
            <person name="Wang Z.W."/>
            <person name="Zhang Y.Q."/>
            <person name="Mitsuda N."/>
            <person name="Wang M."/>
            <person name="Liu G.H."/>
            <person name="Pecoraro L."/>
            <person name="Huang H.X."/>
            <person name="Xiao X.J."/>
            <person name="Lin M."/>
            <person name="Wu X.Y."/>
            <person name="Wu W.L."/>
            <person name="Chen Y.Y."/>
            <person name="Chang S.B."/>
            <person name="Sakamoto S."/>
            <person name="Ohme-Takagi M."/>
            <person name="Yagi M."/>
            <person name="Zeng S.J."/>
            <person name="Shen C.Y."/>
            <person name="Yeh C.M."/>
            <person name="Luo Y.B."/>
            <person name="Tsai W.C."/>
            <person name="Van de Peer Y."/>
            <person name="Liu Z.J."/>
        </authorList>
    </citation>
    <scope>NUCLEOTIDE SEQUENCE [LARGE SCALE GENOMIC DNA]</scope>
    <source>
        <strain evidence="7">cv. Shenzhen</strain>
        <tissue evidence="6">Stem</tissue>
    </source>
</reference>
<name>A0A2I0B0C3_9ASPA</name>
<comment type="subcellular location">
    <subcellularLocation>
        <location evidence="1">Membrane</location>
        <topology evidence="1">Multi-pass membrane protein</topology>
    </subcellularLocation>
</comment>
<sequence>MASSDGESSKSHSADGWKERIIIPTLIAGAIGGGVGLISKHRKALGAANSSATYAANLSIVAACYCGARELARDARNSDPDDLMNSAIGGFASGALLGRLQGGRLGAIRCSIIFAVAGTALDFATPQLRPFLHRIKNTLYDNSDENVNGKSSWWKIPEWSPIQVLDEEALAAKRAREEKLYAQRTLGNLRKEEA</sequence>
<evidence type="ECO:0000256" key="3">
    <source>
        <dbReference type="ARBA" id="ARBA00022989"/>
    </source>
</evidence>
<evidence type="ECO:0000313" key="7">
    <source>
        <dbReference type="Proteomes" id="UP000236161"/>
    </source>
</evidence>
<proteinExistence type="predicted"/>
<evidence type="ECO:0000256" key="5">
    <source>
        <dbReference type="SAM" id="Phobius"/>
    </source>
</evidence>
<feature type="transmembrane region" description="Helical" evidence="5">
    <location>
        <begin position="21"/>
        <end position="39"/>
    </location>
</feature>
<gene>
    <name evidence="6" type="ORF">AXF42_Ash006149</name>
</gene>
<dbReference type="PANTHER" id="PTHR14110:SF10">
    <property type="entry name" value="OS04G0376100 PROTEIN"/>
    <property type="match status" value="1"/>
</dbReference>
<dbReference type="GO" id="GO:0042721">
    <property type="term" value="C:TIM22 mitochondrial import inner membrane insertion complex"/>
    <property type="evidence" value="ECO:0007669"/>
    <property type="project" value="InterPro"/>
</dbReference>
<dbReference type="PANTHER" id="PTHR14110">
    <property type="entry name" value="MITOCHONDRIAL IMPORT INNER MEMBRANE TRANSLOCASE SUBUNIT TIM22"/>
    <property type="match status" value="1"/>
</dbReference>
<evidence type="ECO:0000313" key="6">
    <source>
        <dbReference type="EMBL" id="PKA61252.1"/>
    </source>
</evidence>
<dbReference type="GO" id="GO:0045039">
    <property type="term" value="P:protein insertion into mitochondrial inner membrane"/>
    <property type="evidence" value="ECO:0007669"/>
    <property type="project" value="InterPro"/>
</dbReference>
<evidence type="ECO:0000256" key="2">
    <source>
        <dbReference type="ARBA" id="ARBA00022692"/>
    </source>
</evidence>
<dbReference type="STRING" id="1088818.A0A2I0B0C3"/>